<evidence type="ECO:0000256" key="2">
    <source>
        <dbReference type="ARBA" id="ARBA00023163"/>
    </source>
</evidence>
<dbReference type="InterPro" id="IPR057727">
    <property type="entry name" value="WCX_dom"/>
</dbReference>
<dbReference type="Gene3D" id="1.10.10.10">
    <property type="entry name" value="Winged helix-like DNA-binding domain superfamily/Winged helix DNA-binding domain"/>
    <property type="match status" value="1"/>
</dbReference>
<dbReference type="EMBL" id="FXZD01000002">
    <property type="protein sequence ID" value="SMX73801.1"/>
    <property type="molecule type" value="Genomic_DNA"/>
</dbReference>
<dbReference type="Pfam" id="PF13280">
    <property type="entry name" value="WYL"/>
    <property type="match status" value="1"/>
</dbReference>
<name>A0A2H1IF59_9MICO</name>
<dbReference type="Pfam" id="PF08279">
    <property type="entry name" value="HTH_11"/>
    <property type="match status" value="1"/>
</dbReference>
<dbReference type="PROSITE" id="PS51000">
    <property type="entry name" value="HTH_DEOR_2"/>
    <property type="match status" value="1"/>
</dbReference>
<dbReference type="InterPro" id="IPR036390">
    <property type="entry name" value="WH_DNA-bd_sf"/>
</dbReference>
<dbReference type="GO" id="GO:0003700">
    <property type="term" value="F:DNA-binding transcription factor activity"/>
    <property type="evidence" value="ECO:0007669"/>
    <property type="project" value="InterPro"/>
</dbReference>
<gene>
    <name evidence="4" type="ORF">BANT918_00923</name>
</gene>
<dbReference type="PANTHER" id="PTHR34580:SF3">
    <property type="entry name" value="PROTEIN PAFB"/>
    <property type="match status" value="1"/>
</dbReference>
<dbReference type="InterPro" id="IPR013196">
    <property type="entry name" value="HTH_11"/>
</dbReference>
<dbReference type="InterPro" id="IPR036388">
    <property type="entry name" value="WH-like_DNA-bd_sf"/>
</dbReference>
<dbReference type="InterPro" id="IPR028349">
    <property type="entry name" value="PafC-like"/>
</dbReference>
<keyword evidence="1" id="KW-0805">Transcription regulation</keyword>
<dbReference type="PIRSF" id="PIRSF016838">
    <property type="entry name" value="PafC"/>
    <property type="match status" value="1"/>
</dbReference>
<evidence type="ECO:0000256" key="1">
    <source>
        <dbReference type="ARBA" id="ARBA00023015"/>
    </source>
</evidence>
<evidence type="ECO:0000313" key="4">
    <source>
        <dbReference type="EMBL" id="SMX73801.1"/>
    </source>
</evidence>
<dbReference type="SUPFAM" id="SSF46785">
    <property type="entry name" value="Winged helix' DNA-binding domain"/>
    <property type="match status" value="1"/>
</dbReference>
<keyword evidence="2" id="KW-0804">Transcription</keyword>
<dbReference type="InterPro" id="IPR051534">
    <property type="entry name" value="CBASS_pafABC_assoc_protein"/>
</dbReference>
<sequence>MSAMTVESRLLSLLGMLAAGRTYTAGELGAHFGVTPRSVRRDIASLRELGYVIESLPGATGGYRAHSRTVLPPLQLQTGEALATAVGLSLLNGAGLSTTDAESATAKLRTMLPPVMHKTIGDISTAVSVLPGHEPGVDMTAVMTTTSAIASRNVLTFAHEKRRPTRSETRSETTQRRVEPVRMVVLGGHWYLYGWDLTRSDWRVFRLDRMSEIHETTFAFAPRDHPDAEVAVSSAVTTAAYRHTVILEVDATVAETKAWFPTRTATITNSGDGARVEFGVEDLAWAAVITAATPVDFRVIEPPELLDALRDLGQRAAQVSRTGSTEMVAAERSEQ</sequence>
<dbReference type="GO" id="GO:0003677">
    <property type="term" value="F:DNA binding"/>
    <property type="evidence" value="ECO:0007669"/>
    <property type="project" value="UniProtKB-KW"/>
</dbReference>
<protein>
    <submittedName>
        <fullName evidence="4">Predicted DNA-binding transcriptional regulator YafY, contains an HTH and WYL domains</fullName>
    </submittedName>
</protein>
<accession>A0A2H1IF59</accession>
<dbReference type="PROSITE" id="PS52050">
    <property type="entry name" value="WYL"/>
    <property type="match status" value="1"/>
</dbReference>
<evidence type="ECO:0000313" key="5">
    <source>
        <dbReference type="Proteomes" id="UP000234433"/>
    </source>
</evidence>
<keyword evidence="4" id="KW-0238">DNA-binding</keyword>
<organism evidence="4 5">
    <name type="scientific">Brevibacterium antiquum CNRZ 918</name>
    <dbReference type="NCBI Taxonomy" id="1255637"/>
    <lineage>
        <taxon>Bacteria</taxon>
        <taxon>Bacillati</taxon>
        <taxon>Actinomycetota</taxon>
        <taxon>Actinomycetes</taxon>
        <taxon>Micrococcales</taxon>
        <taxon>Brevibacteriaceae</taxon>
        <taxon>Brevibacterium</taxon>
    </lineage>
</organism>
<feature type="domain" description="HTH deoR-type" evidence="3">
    <location>
        <begin position="6"/>
        <end position="61"/>
    </location>
</feature>
<dbReference type="AlphaFoldDB" id="A0A2H1IF59"/>
<dbReference type="Pfam" id="PF25583">
    <property type="entry name" value="WCX"/>
    <property type="match status" value="1"/>
</dbReference>
<reference evidence="4 5" key="1">
    <citation type="submission" date="2017-03" db="EMBL/GenBank/DDBJ databases">
        <authorList>
            <person name="Afonso C.L."/>
            <person name="Miller P.J."/>
            <person name="Scott M.A."/>
            <person name="Spackman E."/>
            <person name="Goraichik I."/>
            <person name="Dimitrov K.M."/>
            <person name="Suarez D.L."/>
            <person name="Swayne D.E."/>
        </authorList>
    </citation>
    <scope>NUCLEOTIDE SEQUENCE [LARGE SCALE GENOMIC DNA]</scope>
    <source>
        <strain evidence="4 5">CNRZ 918</strain>
    </source>
</reference>
<proteinExistence type="predicted"/>
<dbReference type="InterPro" id="IPR001034">
    <property type="entry name" value="DeoR_HTH"/>
</dbReference>
<dbReference type="Proteomes" id="UP000234433">
    <property type="component" value="Unassembled WGS sequence"/>
</dbReference>
<evidence type="ECO:0000259" key="3">
    <source>
        <dbReference type="PROSITE" id="PS51000"/>
    </source>
</evidence>
<dbReference type="InterPro" id="IPR026881">
    <property type="entry name" value="WYL_dom"/>
</dbReference>
<dbReference type="PANTHER" id="PTHR34580">
    <property type="match status" value="1"/>
</dbReference>